<name>A0ABV7CKM0_9GAMM</name>
<dbReference type="InterPro" id="IPR017939">
    <property type="entry name" value="G-Glutamylcylcotransferase"/>
</dbReference>
<dbReference type="Pfam" id="PF13772">
    <property type="entry name" value="AIG2_2"/>
    <property type="match status" value="1"/>
</dbReference>
<dbReference type="InterPro" id="IPR036568">
    <property type="entry name" value="GGCT-like_sf"/>
</dbReference>
<dbReference type="EMBL" id="JBHRSD010000017">
    <property type="protein sequence ID" value="MFC3033169.1"/>
    <property type="molecule type" value="Genomic_DNA"/>
</dbReference>
<evidence type="ECO:0000256" key="1">
    <source>
        <dbReference type="ARBA" id="ARBA00023239"/>
    </source>
</evidence>
<reference evidence="3" key="1">
    <citation type="journal article" date="2019" name="Int. J. Syst. Evol. Microbiol.">
        <title>The Global Catalogue of Microorganisms (GCM) 10K type strain sequencing project: providing services to taxonomists for standard genome sequencing and annotation.</title>
        <authorList>
            <consortium name="The Broad Institute Genomics Platform"/>
            <consortium name="The Broad Institute Genome Sequencing Center for Infectious Disease"/>
            <person name="Wu L."/>
            <person name="Ma J."/>
        </authorList>
    </citation>
    <scope>NUCLEOTIDE SEQUENCE [LARGE SCALE GENOMIC DNA]</scope>
    <source>
        <strain evidence="3">KCTC 42730</strain>
    </source>
</reference>
<dbReference type="Proteomes" id="UP001595453">
    <property type="component" value="Unassembled WGS sequence"/>
</dbReference>
<dbReference type="InterPro" id="IPR013024">
    <property type="entry name" value="GGCT-like"/>
</dbReference>
<accession>A0ABV7CKM0</accession>
<evidence type="ECO:0000313" key="2">
    <source>
        <dbReference type="EMBL" id="MFC3033169.1"/>
    </source>
</evidence>
<dbReference type="RefSeq" id="WP_377124365.1">
    <property type="nucleotide sequence ID" value="NZ_JBHRSD010000017.1"/>
</dbReference>
<sequence>MSERLLLNFAYGSNMAPARLLARLPAAEYRGVVTLEGYRLTFNMLAHDGSTKCDIEKAHGERVYGVIYALTNAEKQQLDAIEGERYDCVEVTVTCQAAQTFTAFAYIANTHDANVLPYDWYLQHVVKGAEQAQLPTDYIARIKATSVQPDSDRLRAAREYAVHR</sequence>
<dbReference type="SUPFAM" id="SSF110857">
    <property type="entry name" value="Gamma-glutamyl cyclotransferase-like"/>
    <property type="match status" value="1"/>
</dbReference>
<organism evidence="2 3">
    <name type="scientific">Pseudoalteromonas fenneropenaei</name>
    <dbReference type="NCBI Taxonomy" id="1737459"/>
    <lineage>
        <taxon>Bacteria</taxon>
        <taxon>Pseudomonadati</taxon>
        <taxon>Pseudomonadota</taxon>
        <taxon>Gammaproteobacteria</taxon>
        <taxon>Alteromonadales</taxon>
        <taxon>Pseudoalteromonadaceae</taxon>
        <taxon>Pseudoalteromonas</taxon>
    </lineage>
</organism>
<keyword evidence="1" id="KW-0456">Lyase</keyword>
<dbReference type="EC" id="2.3.2.-" evidence="2"/>
<keyword evidence="2" id="KW-0808">Transferase</keyword>
<gene>
    <name evidence="2" type="ORF">ACFOEE_11620</name>
</gene>
<keyword evidence="2" id="KW-0012">Acyltransferase</keyword>
<evidence type="ECO:0000313" key="3">
    <source>
        <dbReference type="Proteomes" id="UP001595453"/>
    </source>
</evidence>
<dbReference type="GO" id="GO:0016746">
    <property type="term" value="F:acyltransferase activity"/>
    <property type="evidence" value="ECO:0007669"/>
    <property type="project" value="UniProtKB-KW"/>
</dbReference>
<proteinExistence type="predicted"/>
<dbReference type="PANTHER" id="PTHR12935:SF0">
    <property type="entry name" value="GAMMA-GLUTAMYLCYCLOTRANSFERASE"/>
    <property type="match status" value="1"/>
</dbReference>
<dbReference type="CDD" id="cd06661">
    <property type="entry name" value="GGCT_like"/>
    <property type="match status" value="1"/>
</dbReference>
<protein>
    <submittedName>
        <fullName evidence="2">Gamma-glutamylcyclotransferase family protein</fullName>
        <ecNumber evidence="2">2.3.2.-</ecNumber>
    </submittedName>
</protein>
<dbReference type="PANTHER" id="PTHR12935">
    <property type="entry name" value="GAMMA-GLUTAMYLCYCLOTRANSFERASE"/>
    <property type="match status" value="1"/>
</dbReference>
<comment type="caution">
    <text evidence="2">The sequence shown here is derived from an EMBL/GenBank/DDBJ whole genome shotgun (WGS) entry which is preliminary data.</text>
</comment>
<keyword evidence="3" id="KW-1185">Reference proteome</keyword>
<dbReference type="Gene3D" id="3.10.490.10">
    <property type="entry name" value="Gamma-glutamyl cyclotransferase-like"/>
    <property type="match status" value="1"/>
</dbReference>